<evidence type="ECO:0000313" key="2">
    <source>
        <dbReference type="EMBL" id="MBW0496870.1"/>
    </source>
</evidence>
<gene>
    <name evidence="2" type="ORF">O181_036585</name>
</gene>
<dbReference type="EMBL" id="AVOT02013875">
    <property type="protein sequence ID" value="MBW0496870.1"/>
    <property type="molecule type" value="Genomic_DNA"/>
</dbReference>
<protein>
    <submittedName>
        <fullName evidence="2">Uncharacterized protein</fullName>
    </submittedName>
</protein>
<proteinExistence type="predicted"/>
<reference evidence="2" key="1">
    <citation type="submission" date="2021-03" db="EMBL/GenBank/DDBJ databases">
        <title>Draft genome sequence of rust myrtle Austropuccinia psidii MF-1, a brazilian biotype.</title>
        <authorList>
            <person name="Quecine M.C."/>
            <person name="Pachon D.M.R."/>
            <person name="Bonatelli M.L."/>
            <person name="Correr F.H."/>
            <person name="Franceschini L.M."/>
            <person name="Leite T.F."/>
            <person name="Margarido G.R.A."/>
            <person name="Almeida C.A."/>
            <person name="Ferrarezi J.A."/>
            <person name="Labate C.A."/>
        </authorList>
    </citation>
    <scope>NUCLEOTIDE SEQUENCE</scope>
    <source>
        <strain evidence="2">MF-1</strain>
    </source>
</reference>
<sequence length="131" mass="13855">MEGAAPSRRGGMKSIRSRSFSGLLGGYPGISEGARARLGEVEDEEGEESVEEEYSGKTEVADALENAPEVPLGSNLAPTNQPLVSQSHPILLKIMEQMATIMGQLSQDAAPMDNSKAPAFKTPSMKASDSF</sequence>
<feature type="compositionally biased region" description="Acidic residues" evidence="1">
    <location>
        <begin position="41"/>
        <end position="53"/>
    </location>
</feature>
<feature type="region of interest" description="Disordered" evidence="1">
    <location>
        <begin position="24"/>
        <end position="58"/>
    </location>
</feature>
<dbReference type="AlphaFoldDB" id="A0A9Q3HCB5"/>
<name>A0A9Q3HCB5_9BASI</name>
<dbReference type="Proteomes" id="UP000765509">
    <property type="component" value="Unassembled WGS sequence"/>
</dbReference>
<evidence type="ECO:0000313" key="3">
    <source>
        <dbReference type="Proteomes" id="UP000765509"/>
    </source>
</evidence>
<keyword evidence="3" id="KW-1185">Reference proteome</keyword>
<evidence type="ECO:0000256" key="1">
    <source>
        <dbReference type="SAM" id="MobiDB-lite"/>
    </source>
</evidence>
<organism evidence="2 3">
    <name type="scientific">Austropuccinia psidii MF-1</name>
    <dbReference type="NCBI Taxonomy" id="1389203"/>
    <lineage>
        <taxon>Eukaryota</taxon>
        <taxon>Fungi</taxon>
        <taxon>Dikarya</taxon>
        <taxon>Basidiomycota</taxon>
        <taxon>Pucciniomycotina</taxon>
        <taxon>Pucciniomycetes</taxon>
        <taxon>Pucciniales</taxon>
        <taxon>Sphaerophragmiaceae</taxon>
        <taxon>Austropuccinia</taxon>
    </lineage>
</organism>
<feature type="region of interest" description="Disordered" evidence="1">
    <location>
        <begin position="107"/>
        <end position="131"/>
    </location>
</feature>
<accession>A0A9Q3HCB5</accession>
<comment type="caution">
    <text evidence="2">The sequence shown here is derived from an EMBL/GenBank/DDBJ whole genome shotgun (WGS) entry which is preliminary data.</text>
</comment>